<name>A0A369QG32_9BACT</name>
<evidence type="ECO:0000313" key="3">
    <source>
        <dbReference type="Proteomes" id="UP000253919"/>
    </source>
</evidence>
<dbReference type="Gene3D" id="2.60.40.3620">
    <property type="match status" value="2"/>
</dbReference>
<evidence type="ECO:0000259" key="1">
    <source>
        <dbReference type="Pfam" id="PF14292"/>
    </source>
</evidence>
<dbReference type="InterPro" id="IPR025970">
    <property type="entry name" value="SusE"/>
</dbReference>
<dbReference type="PROSITE" id="PS51257">
    <property type="entry name" value="PROKAR_LIPOPROTEIN"/>
    <property type="match status" value="1"/>
</dbReference>
<comment type="caution">
    <text evidence="2">The sequence shown here is derived from an EMBL/GenBank/DDBJ whole genome shotgun (WGS) entry which is preliminary data.</text>
</comment>
<organism evidence="2 3">
    <name type="scientific">Adhaeribacter pallidiroseus</name>
    <dbReference type="NCBI Taxonomy" id="2072847"/>
    <lineage>
        <taxon>Bacteria</taxon>
        <taxon>Pseudomonadati</taxon>
        <taxon>Bacteroidota</taxon>
        <taxon>Cytophagia</taxon>
        <taxon>Cytophagales</taxon>
        <taxon>Hymenobacteraceae</taxon>
        <taxon>Adhaeribacter</taxon>
    </lineage>
</organism>
<dbReference type="EMBL" id="QASA01000001">
    <property type="protein sequence ID" value="RDC63873.1"/>
    <property type="molecule type" value="Genomic_DNA"/>
</dbReference>
<protein>
    <recommendedName>
        <fullName evidence="1">SusE outer membrane protein domain-containing protein</fullName>
    </recommendedName>
</protein>
<proteinExistence type="predicted"/>
<reference evidence="2 3" key="1">
    <citation type="submission" date="2018-04" db="EMBL/GenBank/DDBJ databases">
        <title>Adhaeribacter sp. HMF7616 genome sequencing and assembly.</title>
        <authorList>
            <person name="Kang H."/>
            <person name="Kang J."/>
            <person name="Cha I."/>
            <person name="Kim H."/>
            <person name="Joh K."/>
        </authorList>
    </citation>
    <scope>NUCLEOTIDE SEQUENCE [LARGE SCALE GENOMIC DNA]</scope>
    <source>
        <strain evidence="2 3">HMF7616</strain>
    </source>
</reference>
<dbReference type="GO" id="GO:0019867">
    <property type="term" value="C:outer membrane"/>
    <property type="evidence" value="ECO:0007669"/>
    <property type="project" value="InterPro"/>
</dbReference>
<sequence>MKSIFKKYITLCTLAFIAFGCEKDEDKVIVSPGATASLSASQSNIVLSEEDKSKDAVTFSWKAADYGYDAAVKYSLQFGKKGDNFATAKTEEIGNAFSKTYTVSALNNIATEMELPGFAVSEVEVRVTARISDQYAASSSNIITLAITPFLSEPEYPTVFLVGDATENGWDNAKASAMFRDEADPFVYTYTGNFKAGPFKILGYLGKWAPQWGASSTGDLVFRATDSDPDPSSFSIPANGYYTVKLNLRSNTITIDPFEATGDMYASVGIIGPFTNWENIAPMTKSTLNPHIWTTEYTFAEDTEMKFRIAEGWSVNWGADSDATKARTYDKGKRDGPNIAVLAGKYQIYFNDLTGYYLLVKQP</sequence>
<evidence type="ECO:0000313" key="2">
    <source>
        <dbReference type="EMBL" id="RDC63873.1"/>
    </source>
</evidence>
<gene>
    <name evidence="2" type="ORF">AHMF7616_02482</name>
</gene>
<dbReference type="AlphaFoldDB" id="A0A369QG32"/>
<dbReference type="Proteomes" id="UP000253919">
    <property type="component" value="Unassembled WGS sequence"/>
</dbReference>
<dbReference type="GO" id="GO:2001070">
    <property type="term" value="F:starch binding"/>
    <property type="evidence" value="ECO:0007669"/>
    <property type="project" value="InterPro"/>
</dbReference>
<dbReference type="Pfam" id="PF14292">
    <property type="entry name" value="SusE"/>
    <property type="match status" value="1"/>
</dbReference>
<feature type="domain" description="SusE outer membrane protein" evidence="1">
    <location>
        <begin position="23"/>
        <end position="127"/>
    </location>
</feature>
<dbReference type="RefSeq" id="WP_158546152.1">
    <property type="nucleotide sequence ID" value="NZ_QASA01000001.1"/>
</dbReference>
<keyword evidence="3" id="KW-1185">Reference proteome</keyword>
<accession>A0A369QG32</accession>
<dbReference type="OrthoDB" id="975117at2"/>